<dbReference type="InterPro" id="IPR001810">
    <property type="entry name" value="F-box_dom"/>
</dbReference>
<dbReference type="EMBL" id="JARIHO010000014">
    <property type="protein sequence ID" value="KAJ7350675.1"/>
    <property type="molecule type" value="Genomic_DNA"/>
</dbReference>
<name>A0AAD7A6N5_9AGAR</name>
<evidence type="ECO:0000259" key="1">
    <source>
        <dbReference type="PROSITE" id="PS50181"/>
    </source>
</evidence>
<gene>
    <name evidence="2" type="ORF">DFH08DRAFT_862096</name>
</gene>
<comment type="caution">
    <text evidence="2">The sequence shown here is derived from an EMBL/GenBank/DDBJ whole genome shotgun (WGS) entry which is preliminary data.</text>
</comment>
<keyword evidence="3" id="KW-1185">Reference proteome</keyword>
<proteinExistence type="predicted"/>
<dbReference type="AlphaFoldDB" id="A0AAD7A6N5"/>
<sequence>MVNLADLPADVLFDVLSRMQLQDAWSLAAVSRAVRAHTTDRSFWLAALKTHSSIQSVSNPLTPHDLDSQDLKELVLHRLKLDQNWTLPRPRIIGEVRKWQLGDRSALETNHLFNFPGSELFIFYSSKFLKCLDYGTGEYTSLFDLDAYVRSASYDFLPDKSVILGLALKGGSRFDIPVLKFLKVERQKNESGVSVRVSLLLEATLAIDCDFQKPFVSPRVVGAVQSNSKGTQIVAYGLISGGCTVIETDIPTNYAISRRLNFSFYNENLYLLADDGAKALVYCCRSDYLPYGLATSTASTLTFGDVDPGISFPTRIWKRRGLVCTQMLRDASFVKVHDSLGVPDSRFVTTIRFWQRADLGSTRCPEITVEGMCSTELTVQMGPIGHHVVVSLLSLGQRGCTLVLIRFDPHSNTCSSHELELPAGVGSGPPPNVLAVDDHRGIVWLIEGNFLFSVPYA</sequence>
<protein>
    <recommendedName>
        <fullName evidence="1">F-box domain-containing protein</fullName>
    </recommendedName>
</protein>
<dbReference type="Gene3D" id="1.20.1280.50">
    <property type="match status" value="1"/>
</dbReference>
<organism evidence="2 3">
    <name type="scientific">Mycena albidolilacea</name>
    <dbReference type="NCBI Taxonomy" id="1033008"/>
    <lineage>
        <taxon>Eukaryota</taxon>
        <taxon>Fungi</taxon>
        <taxon>Dikarya</taxon>
        <taxon>Basidiomycota</taxon>
        <taxon>Agaricomycotina</taxon>
        <taxon>Agaricomycetes</taxon>
        <taxon>Agaricomycetidae</taxon>
        <taxon>Agaricales</taxon>
        <taxon>Marasmiineae</taxon>
        <taxon>Mycenaceae</taxon>
        <taxon>Mycena</taxon>
    </lineage>
</organism>
<accession>A0AAD7A6N5</accession>
<dbReference type="SUPFAM" id="SSF81383">
    <property type="entry name" value="F-box domain"/>
    <property type="match status" value="1"/>
</dbReference>
<reference evidence="2" key="1">
    <citation type="submission" date="2023-03" db="EMBL/GenBank/DDBJ databases">
        <title>Massive genome expansion in bonnet fungi (Mycena s.s.) driven by repeated elements and novel gene families across ecological guilds.</title>
        <authorList>
            <consortium name="Lawrence Berkeley National Laboratory"/>
            <person name="Harder C.B."/>
            <person name="Miyauchi S."/>
            <person name="Viragh M."/>
            <person name="Kuo A."/>
            <person name="Thoen E."/>
            <person name="Andreopoulos B."/>
            <person name="Lu D."/>
            <person name="Skrede I."/>
            <person name="Drula E."/>
            <person name="Henrissat B."/>
            <person name="Morin E."/>
            <person name="Kohler A."/>
            <person name="Barry K."/>
            <person name="LaButti K."/>
            <person name="Morin E."/>
            <person name="Salamov A."/>
            <person name="Lipzen A."/>
            <person name="Mereny Z."/>
            <person name="Hegedus B."/>
            <person name="Baldrian P."/>
            <person name="Stursova M."/>
            <person name="Weitz H."/>
            <person name="Taylor A."/>
            <person name="Grigoriev I.V."/>
            <person name="Nagy L.G."/>
            <person name="Martin F."/>
            <person name="Kauserud H."/>
        </authorList>
    </citation>
    <scope>NUCLEOTIDE SEQUENCE</scope>
    <source>
        <strain evidence="2">CBHHK002</strain>
    </source>
</reference>
<evidence type="ECO:0000313" key="2">
    <source>
        <dbReference type="EMBL" id="KAJ7350675.1"/>
    </source>
</evidence>
<feature type="domain" description="F-box" evidence="1">
    <location>
        <begin position="1"/>
        <end position="47"/>
    </location>
</feature>
<evidence type="ECO:0000313" key="3">
    <source>
        <dbReference type="Proteomes" id="UP001218218"/>
    </source>
</evidence>
<dbReference type="Proteomes" id="UP001218218">
    <property type="component" value="Unassembled WGS sequence"/>
</dbReference>
<dbReference type="Pfam" id="PF00646">
    <property type="entry name" value="F-box"/>
    <property type="match status" value="1"/>
</dbReference>
<dbReference type="InterPro" id="IPR036047">
    <property type="entry name" value="F-box-like_dom_sf"/>
</dbReference>
<dbReference type="PROSITE" id="PS50181">
    <property type="entry name" value="FBOX"/>
    <property type="match status" value="1"/>
</dbReference>